<reference evidence="7" key="1">
    <citation type="submission" date="2021-01" db="EMBL/GenBank/DDBJ databases">
        <title>Modified the classification status of verrucomicrobia.</title>
        <authorList>
            <person name="Feng X."/>
        </authorList>
    </citation>
    <scope>NUCLEOTIDE SEQUENCE</scope>
    <source>
        <strain evidence="7">KCTC 13126</strain>
    </source>
</reference>
<dbReference type="Pfam" id="PF00034">
    <property type="entry name" value="Cytochrom_C"/>
    <property type="match status" value="1"/>
</dbReference>
<dbReference type="GO" id="GO:0046872">
    <property type="term" value="F:metal ion binding"/>
    <property type="evidence" value="ECO:0007669"/>
    <property type="project" value="UniProtKB-KW"/>
</dbReference>
<dbReference type="Proteomes" id="UP000617628">
    <property type="component" value="Unassembled WGS sequence"/>
</dbReference>
<dbReference type="SUPFAM" id="SSF46626">
    <property type="entry name" value="Cytochrome c"/>
    <property type="match status" value="1"/>
</dbReference>
<dbReference type="GO" id="GO:0020037">
    <property type="term" value="F:heme binding"/>
    <property type="evidence" value="ECO:0007669"/>
    <property type="project" value="InterPro"/>
</dbReference>
<proteinExistence type="predicted"/>
<organism evidence="7 8">
    <name type="scientific">Pelagicoccus mobilis</name>
    <dbReference type="NCBI Taxonomy" id="415221"/>
    <lineage>
        <taxon>Bacteria</taxon>
        <taxon>Pseudomonadati</taxon>
        <taxon>Verrucomicrobiota</taxon>
        <taxon>Opitutia</taxon>
        <taxon>Puniceicoccales</taxon>
        <taxon>Pelagicoccaceae</taxon>
        <taxon>Pelagicoccus</taxon>
    </lineage>
</organism>
<evidence type="ECO:0000259" key="6">
    <source>
        <dbReference type="PROSITE" id="PS51007"/>
    </source>
</evidence>
<dbReference type="GO" id="GO:0009055">
    <property type="term" value="F:electron transfer activity"/>
    <property type="evidence" value="ECO:0007669"/>
    <property type="project" value="InterPro"/>
</dbReference>
<evidence type="ECO:0000313" key="8">
    <source>
        <dbReference type="Proteomes" id="UP000617628"/>
    </source>
</evidence>
<keyword evidence="1 4" id="KW-0349">Heme</keyword>
<dbReference type="InterPro" id="IPR009056">
    <property type="entry name" value="Cyt_c-like_dom"/>
</dbReference>
<keyword evidence="8" id="KW-1185">Reference proteome</keyword>
<keyword evidence="5" id="KW-0732">Signal</keyword>
<dbReference type="Gene3D" id="2.120.10.30">
    <property type="entry name" value="TolB, C-terminal domain"/>
    <property type="match status" value="1"/>
</dbReference>
<sequence length="566" mass="61857">MNRFILLFSLAVWPASLGFAQSSTQFGEEADVLKRGGELFETLCASCHSFERDAIGPALGGVFDESEKAWLFRFIRDPQAVIDSGDERAKQLNERFSSVMPSFGLSDDDIEAVLAYLYANRMKASSEAVGQGGERVGLKDPIPGGIERSDLILELEVFARVPPSSDTIPVARINKLAGVFDHGRERIFVNDQRGVLYEIFEGEVRVFLDLARARPGFVHRPGLATGFSSFAFSPDFEEDGLLYTQHAEAGDAGRADFALPPGRKAKLQYVVTEWRVDSGNGEVMLDGSRELFRIEMVDTSHGMQELVFNPHLKKGDAAYGLLHIGIGDGGASYIGRTDLISGAELAWGTIFRIDPKGGNGRNGEYGIPDLNPFVGHATALPEIYAYGFRNPNVLSWDSGGRFFVADIGHWQIEELNRVEAGKDYGWPYLEGTFEIDLNGDQSQVYPRSGNYPDAVDPLLQIDHDEMMAIAGGFVYEGDRLSDLTGYYLFGDIATGRVLVASELAAAVARVGEVQVSLAGEITRLAELAGNERADLRIGRDASGEPYLMSKTTGVIWKVVGTRRGSP</sequence>
<protein>
    <submittedName>
        <fullName evidence="7">PQQ-dependent sugar dehydrogenase</fullName>
    </submittedName>
</protein>
<name>A0A934S2Z2_9BACT</name>
<accession>A0A934S2Z2</accession>
<evidence type="ECO:0000313" key="7">
    <source>
        <dbReference type="EMBL" id="MBK1880139.1"/>
    </source>
</evidence>
<dbReference type="PANTHER" id="PTHR19328">
    <property type="entry name" value="HEDGEHOG-INTERACTING PROTEIN"/>
    <property type="match status" value="1"/>
</dbReference>
<dbReference type="Pfam" id="PF07995">
    <property type="entry name" value="GSDH"/>
    <property type="match status" value="1"/>
</dbReference>
<dbReference type="EMBL" id="JAENIL010000072">
    <property type="protein sequence ID" value="MBK1880139.1"/>
    <property type="molecule type" value="Genomic_DNA"/>
</dbReference>
<evidence type="ECO:0000256" key="1">
    <source>
        <dbReference type="ARBA" id="ARBA00022617"/>
    </source>
</evidence>
<dbReference type="PROSITE" id="PS51007">
    <property type="entry name" value="CYTC"/>
    <property type="match status" value="1"/>
</dbReference>
<dbReference type="Gene3D" id="1.10.760.10">
    <property type="entry name" value="Cytochrome c-like domain"/>
    <property type="match status" value="1"/>
</dbReference>
<dbReference type="RefSeq" id="WP_200358770.1">
    <property type="nucleotide sequence ID" value="NZ_JAENIL010000072.1"/>
</dbReference>
<feature type="signal peptide" evidence="5">
    <location>
        <begin position="1"/>
        <end position="20"/>
    </location>
</feature>
<evidence type="ECO:0000256" key="3">
    <source>
        <dbReference type="ARBA" id="ARBA00023004"/>
    </source>
</evidence>
<dbReference type="InterPro" id="IPR011041">
    <property type="entry name" value="Quinoprot_gluc/sorb_DH_b-prop"/>
</dbReference>
<feature type="chain" id="PRO_5037220389" evidence="5">
    <location>
        <begin position="21"/>
        <end position="566"/>
    </location>
</feature>
<dbReference type="InterPro" id="IPR011042">
    <property type="entry name" value="6-blade_b-propeller_TolB-like"/>
</dbReference>
<evidence type="ECO:0000256" key="4">
    <source>
        <dbReference type="PROSITE-ProRule" id="PRU00433"/>
    </source>
</evidence>
<comment type="caution">
    <text evidence="7">The sequence shown here is derived from an EMBL/GenBank/DDBJ whole genome shotgun (WGS) entry which is preliminary data.</text>
</comment>
<dbReference type="InterPro" id="IPR036909">
    <property type="entry name" value="Cyt_c-like_dom_sf"/>
</dbReference>
<dbReference type="SUPFAM" id="SSF50952">
    <property type="entry name" value="Soluble quinoprotein glucose dehydrogenase"/>
    <property type="match status" value="1"/>
</dbReference>
<keyword evidence="3 4" id="KW-0408">Iron</keyword>
<feature type="domain" description="Cytochrome c" evidence="6">
    <location>
        <begin position="31"/>
        <end position="121"/>
    </location>
</feature>
<dbReference type="AlphaFoldDB" id="A0A934S2Z2"/>
<dbReference type="PANTHER" id="PTHR19328:SF75">
    <property type="entry name" value="ALDOSE SUGAR DEHYDROGENASE YLII"/>
    <property type="match status" value="1"/>
</dbReference>
<evidence type="ECO:0000256" key="5">
    <source>
        <dbReference type="SAM" id="SignalP"/>
    </source>
</evidence>
<dbReference type="InterPro" id="IPR012938">
    <property type="entry name" value="Glc/Sorbosone_DH"/>
</dbReference>
<gene>
    <name evidence="7" type="ORF">JIN87_24855</name>
</gene>
<evidence type="ECO:0000256" key="2">
    <source>
        <dbReference type="ARBA" id="ARBA00022723"/>
    </source>
</evidence>
<keyword evidence="2 4" id="KW-0479">Metal-binding</keyword>